<dbReference type="Proteomes" id="UP001454036">
    <property type="component" value="Unassembled WGS sequence"/>
</dbReference>
<evidence type="ECO:0000313" key="2">
    <source>
        <dbReference type="EMBL" id="GAA0184573.1"/>
    </source>
</evidence>
<protein>
    <recommendedName>
        <fullName evidence="4">Transmembrane protein</fullName>
    </recommendedName>
</protein>
<feature type="region of interest" description="Disordered" evidence="1">
    <location>
        <begin position="80"/>
        <end position="100"/>
    </location>
</feature>
<accession>A0AAV3RSB5</accession>
<evidence type="ECO:0008006" key="4">
    <source>
        <dbReference type="Google" id="ProtNLM"/>
    </source>
</evidence>
<evidence type="ECO:0000313" key="3">
    <source>
        <dbReference type="Proteomes" id="UP001454036"/>
    </source>
</evidence>
<dbReference type="PANTHER" id="PTHR34061:SF2">
    <property type="entry name" value="PROTEIN, PUTATIVE-RELATED"/>
    <property type="match status" value="1"/>
</dbReference>
<dbReference type="EMBL" id="BAABME010011993">
    <property type="protein sequence ID" value="GAA0184573.1"/>
    <property type="molecule type" value="Genomic_DNA"/>
</dbReference>
<gene>
    <name evidence="2" type="ORF">LIER_31861</name>
</gene>
<sequence length="100" mass="11013">MASATISSSCSSFFNFKGNNNNNYHGCRKLDGGVAMWILNGFTSAFFASLESCSCIRIKTEDDGDEYNDLPLIFNDGNSCRDSISSSDNQRRMGKGKNKM</sequence>
<name>A0AAV3RSB5_LITER</name>
<keyword evidence="3" id="KW-1185">Reference proteome</keyword>
<dbReference type="AlphaFoldDB" id="A0AAV3RSB5"/>
<proteinExistence type="predicted"/>
<comment type="caution">
    <text evidence="2">The sequence shown here is derived from an EMBL/GenBank/DDBJ whole genome shotgun (WGS) entry which is preliminary data.</text>
</comment>
<reference evidence="2 3" key="1">
    <citation type="submission" date="2024-01" db="EMBL/GenBank/DDBJ databases">
        <title>The complete chloroplast genome sequence of Lithospermum erythrorhizon: insights into the phylogenetic relationship among Boraginaceae species and the maternal lineages of purple gromwells.</title>
        <authorList>
            <person name="Okada T."/>
            <person name="Watanabe K."/>
        </authorList>
    </citation>
    <scope>NUCLEOTIDE SEQUENCE [LARGE SCALE GENOMIC DNA]</scope>
</reference>
<evidence type="ECO:0000256" key="1">
    <source>
        <dbReference type="SAM" id="MobiDB-lite"/>
    </source>
</evidence>
<dbReference type="PANTHER" id="PTHR34061">
    <property type="entry name" value="PROTEIN, PUTATIVE-RELATED"/>
    <property type="match status" value="1"/>
</dbReference>
<organism evidence="2 3">
    <name type="scientific">Lithospermum erythrorhizon</name>
    <name type="common">Purple gromwell</name>
    <name type="synonym">Lithospermum officinale var. erythrorhizon</name>
    <dbReference type="NCBI Taxonomy" id="34254"/>
    <lineage>
        <taxon>Eukaryota</taxon>
        <taxon>Viridiplantae</taxon>
        <taxon>Streptophyta</taxon>
        <taxon>Embryophyta</taxon>
        <taxon>Tracheophyta</taxon>
        <taxon>Spermatophyta</taxon>
        <taxon>Magnoliopsida</taxon>
        <taxon>eudicotyledons</taxon>
        <taxon>Gunneridae</taxon>
        <taxon>Pentapetalae</taxon>
        <taxon>asterids</taxon>
        <taxon>lamiids</taxon>
        <taxon>Boraginales</taxon>
        <taxon>Boraginaceae</taxon>
        <taxon>Boraginoideae</taxon>
        <taxon>Lithospermeae</taxon>
        <taxon>Lithospermum</taxon>
    </lineage>
</organism>